<comment type="caution">
    <text evidence="1">The sequence shown here is derived from an EMBL/GenBank/DDBJ whole genome shotgun (WGS) entry which is preliminary data.</text>
</comment>
<accession>A0A8H3L0Q1</accession>
<reference evidence="1" key="1">
    <citation type="submission" date="2019-10" db="EMBL/GenBank/DDBJ databases">
        <title>Conservation and host-specific expression of non-tandemly repeated heterogenous ribosome RNA gene in arbuscular mycorrhizal fungi.</title>
        <authorList>
            <person name="Maeda T."/>
            <person name="Kobayashi Y."/>
            <person name="Nakagawa T."/>
            <person name="Ezawa T."/>
            <person name="Yamaguchi K."/>
            <person name="Bino T."/>
            <person name="Nishimoto Y."/>
            <person name="Shigenobu S."/>
            <person name="Kawaguchi M."/>
        </authorList>
    </citation>
    <scope>NUCLEOTIDE SEQUENCE</scope>
    <source>
        <strain evidence="1">HR1</strain>
    </source>
</reference>
<gene>
    <name evidence="1" type="ORF">RCL2_000510700</name>
</gene>
<organism evidence="1 2">
    <name type="scientific">Rhizophagus clarus</name>
    <dbReference type="NCBI Taxonomy" id="94130"/>
    <lineage>
        <taxon>Eukaryota</taxon>
        <taxon>Fungi</taxon>
        <taxon>Fungi incertae sedis</taxon>
        <taxon>Mucoromycota</taxon>
        <taxon>Glomeromycotina</taxon>
        <taxon>Glomeromycetes</taxon>
        <taxon>Glomerales</taxon>
        <taxon>Glomeraceae</taxon>
        <taxon>Rhizophagus</taxon>
    </lineage>
</organism>
<proteinExistence type="predicted"/>
<evidence type="ECO:0000313" key="1">
    <source>
        <dbReference type="EMBL" id="GES77770.1"/>
    </source>
</evidence>
<dbReference type="Proteomes" id="UP000615446">
    <property type="component" value="Unassembled WGS sequence"/>
</dbReference>
<name>A0A8H3L0Q1_9GLOM</name>
<evidence type="ECO:0000313" key="2">
    <source>
        <dbReference type="Proteomes" id="UP000615446"/>
    </source>
</evidence>
<protein>
    <submittedName>
        <fullName evidence="1">Uncharacterized protein</fullName>
    </submittedName>
</protein>
<dbReference type="AlphaFoldDB" id="A0A8H3L0Q1"/>
<sequence length="130" mass="15766">MSNMIRYLKFASSSVFRQCVRDENLELKNLTFRQIWSTIQEFRLHMRIWIFVEYYYFFLNKKNLEYIPFLDELELKHLGHVISRLNNSFGRQLYMLKNDSGSEELENVNINFDYKDDITVFNISNLSISL</sequence>
<dbReference type="EMBL" id="BLAL01000034">
    <property type="protein sequence ID" value="GES77770.1"/>
    <property type="molecule type" value="Genomic_DNA"/>
</dbReference>